<dbReference type="AlphaFoldDB" id="A0AAV2CFX7"/>
<organism evidence="2 3">
    <name type="scientific">Linum trigynum</name>
    <dbReference type="NCBI Taxonomy" id="586398"/>
    <lineage>
        <taxon>Eukaryota</taxon>
        <taxon>Viridiplantae</taxon>
        <taxon>Streptophyta</taxon>
        <taxon>Embryophyta</taxon>
        <taxon>Tracheophyta</taxon>
        <taxon>Spermatophyta</taxon>
        <taxon>Magnoliopsida</taxon>
        <taxon>eudicotyledons</taxon>
        <taxon>Gunneridae</taxon>
        <taxon>Pentapetalae</taxon>
        <taxon>rosids</taxon>
        <taxon>fabids</taxon>
        <taxon>Malpighiales</taxon>
        <taxon>Linaceae</taxon>
        <taxon>Linum</taxon>
    </lineage>
</organism>
<gene>
    <name evidence="2" type="ORF">LTRI10_LOCUS2563</name>
</gene>
<sequence length="134" mass="14772">MAVLAHFQKLHFSPVSFLPFQLYLLLQALPTLYPKQALIRPIRRRAHPGESTSRTAVTSRSPIIDSTREAVHPARDTSPARGPNHKVSQGLKHSAEQVRSGVQAKFVKSSVRTEDCLSDGSPEFALVGKSFCPQ</sequence>
<name>A0AAV2CFX7_9ROSI</name>
<reference evidence="2 3" key="1">
    <citation type="submission" date="2024-04" db="EMBL/GenBank/DDBJ databases">
        <authorList>
            <person name="Fracassetti M."/>
        </authorList>
    </citation>
    <scope>NUCLEOTIDE SEQUENCE [LARGE SCALE GENOMIC DNA]</scope>
</reference>
<protein>
    <submittedName>
        <fullName evidence="2">Uncharacterized protein</fullName>
    </submittedName>
</protein>
<keyword evidence="3" id="KW-1185">Reference proteome</keyword>
<feature type="compositionally biased region" description="Basic and acidic residues" evidence="1">
    <location>
        <begin position="66"/>
        <end position="75"/>
    </location>
</feature>
<feature type="region of interest" description="Disordered" evidence="1">
    <location>
        <begin position="43"/>
        <end position="96"/>
    </location>
</feature>
<feature type="compositionally biased region" description="Polar residues" evidence="1">
    <location>
        <begin position="50"/>
        <end position="61"/>
    </location>
</feature>
<accession>A0AAV2CFX7</accession>
<proteinExistence type="predicted"/>
<evidence type="ECO:0000313" key="3">
    <source>
        <dbReference type="Proteomes" id="UP001497516"/>
    </source>
</evidence>
<evidence type="ECO:0000313" key="2">
    <source>
        <dbReference type="EMBL" id="CAL1354773.1"/>
    </source>
</evidence>
<evidence type="ECO:0000256" key="1">
    <source>
        <dbReference type="SAM" id="MobiDB-lite"/>
    </source>
</evidence>
<dbReference type="Proteomes" id="UP001497516">
    <property type="component" value="Chromosome 1"/>
</dbReference>
<dbReference type="EMBL" id="OZ034813">
    <property type="protein sequence ID" value="CAL1354773.1"/>
    <property type="molecule type" value="Genomic_DNA"/>
</dbReference>